<comment type="similarity">
    <text evidence="1">Belongs to the OSBP family.</text>
</comment>
<keyword evidence="2" id="KW-0597">Phosphoprotein</keyword>
<evidence type="ECO:0000256" key="3">
    <source>
        <dbReference type="SAM" id="MobiDB-lite"/>
    </source>
</evidence>
<proteinExistence type="inferred from homology"/>
<dbReference type="GO" id="GO:0006897">
    <property type="term" value="P:endocytosis"/>
    <property type="evidence" value="ECO:0007669"/>
    <property type="project" value="TreeGrafter"/>
</dbReference>
<dbReference type="GO" id="GO:0005829">
    <property type="term" value="C:cytosol"/>
    <property type="evidence" value="ECO:0007669"/>
    <property type="project" value="TreeGrafter"/>
</dbReference>
<dbReference type="SUPFAM" id="SSF144000">
    <property type="entry name" value="Oxysterol-binding protein-like"/>
    <property type="match status" value="1"/>
</dbReference>
<organism evidence="4 5">
    <name type="scientific">Candida boidinii</name>
    <name type="common">Yeast</name>
    <dbReference type="NCBI Taxonomy" id="5477"/>
    <lineage>
        <taxon>Eukaryota</taxon>
        <taxon>Fungi</taxon>
        <taxon>Dikarya</taxon>
        <taxon>Ascomycota</taxon>
        <taxon>Saccharomycotina</taxon>
        <taxon>Pichiomycetes</taxon>
        <taxon>Pichiales</taxon>
        <taxon>Pichiaceae</taxon>
        <taxon>Ogataea</taxon>
        <taxon>Ogataea/Candida clade</taxon>
    </lineage>
</organism>
<sequence>MPVLPATDTRFRPDQRAMEDGQYDFAAEEKNRVEEKQRAARRAREESGEPYVPEFFSKKVHPITGDEYWEFDHSYWKRRKNGELKNYKDIF</sequence>
<dbReference type="Gene3D" id="3.30.70.3490">
    <property type="match status" value="1"/>
</dbReference>
<dbReference type="PANTHER" id="PTHR10972">
    <property type="entry name" value="OXYSTEROL-BINDING PROTEIN-RELATED"/>
    <property type="match status" value="1"/>
</dbReference>
<dbReference type="FunFam" id="3.30.70.3490:FF:000010">
    <property type="entry name" value="Oxysterol binding protein (Osh1)"/>
    <property type="match status" value="1"/>
</dbReference>
<dbReference type="Proteomes" id="UP001165120">
    <property type="component" value="Unassembled WGS sequence"/>
</dbReference>
<feature type="region of interest" description="Disordered" evidence="3">
    <location>
        <begin position="28"/>
        <end position="47"/>
    </location>
</feature>
<evidence type="ECO:0000313" key="5">
    <source>
        <dbReference type="Proteomes" id="UP001165120"/>
    </source>
</evidence>
<dbReference type="AlphaFoldDB" id="A0A9W6T7Q1"/>
<accession>A0A9W6T7Q1</accession>
<dbReference type="PANTHER" id="PTHR10972:SF205">
    <property type="entry name" value="OXYSTEROL-BINDING PROTEIN 1"/>
    <property type="match status" value="1"/>
</dbReference>
<evidence type="ECO:0000256" key="2">
    <source>
        <dbReference type="ARBA" id="ARBA00022553"/>
    </source>
</evidence>
<dbReference type="GO" id="GO:0097038">
    <property type="term" value="C:perinuclear endoplasmic reticulum"/>
    <property type="evidence" value="ECO:0007669"/>
    <property type="project" value="TreeGrafter"/>
</dbReference>
<dbReference type="GO" id="GO:0005886">
    <property type="term" value="C:plasma membrane"/>
    <property type="evidence" value="ECO:0007669"/>
    <property type="project" value="TreeGrafter"/>
</dbReference>
<dbReference type="Pfam" id="PF01237">
    <property type="entry name" value="Oxysterol_BP"/>
    <property type="match status" value="1"/>
</dbReference>
<gene>
    <name evidence="4" type="ORF">Cboi02_000692200</name>
</gene>
<dbReference type="InterPro" id="IPR037239">
    <property type="entry name" value="OSBP_sf"/>
</dbReference>
<dbReference type="GO" id="GO:0030011">
    <property type="term" value="P:maintenance of cell polarity"/>
    <property type="evidence" value="ECO:0007669"/>
    <property type="project" value="TreeGrafter"/>
</dbReference>
<evidence type="ECO:0000313" key="4">
    <source>
        <dbReference type="EMBL" id="GME83993.1"/>
    </source>
</evidence>
<evidence type="ECO:0000256" key="1">
    <source>
        <dbReference type="ARBA" id="ARBA00008842"/>
    </source>
</evidence>
<dbReference type="GO" id="GO:0032934">
    <property type="term" value="F:sterol binding"/>
    <property type="evidence" value="ECO:0007669"/>
    <property type="project" value="TreeGrafter"/>
</dbReference>
<dbReference type="EMBL" id="BSXN01006428">
    <property type="protein sequence ID" value="GME83993.1"/>
    <property type="molecule type" value="Genomic_DNA"/>
</dbReference>
<dbReference type="GO" id="GO:0034727">
    <property type="term" value="P:piecemeal microautophagy of the nucleus"/>
    <property type="evidence" value="ECO:0007669"/>
    <property type="project" value="TreeGrafter"/>
</dbReference>
<keyword evidence="5" id="KW-1185">Reference proteome</keyword>
<comment type="caution">
    <text evidence="4">The sequence shown here is derived from an EMBL/GenBank/DDBJ whole genome shotgun (WGS) entry which is preliminary data.</text>
</comment>
<protein>
    <submittedName>
        <fullName evidence="4">Unnamed protein product</fullName>
    </submittedName>
</protein>
<dbReference type="GO" id="GO:0006887">
    <property type="term" value="P:exocytosis"/>
    <property type="evidence" value="ECO:0007669"/>
    <property type="project" value="TreeGrafter"/>
</dbReference>
<dbReference type="InterPro" id="IPR000648">
    <property type="entry name" value="Oxysterol-bd"/>
</dbReference>
<dbReference type="GO" id="GO:0005635">
    <property type="term" value="C:nuclear envelope"/>
    <property type="evidence" value="ECO:0007669"/>
    <property type="project" value="TreeGrafter"/>
</dbReference>
<reference evidence="4" key="1">
    <citation type="submission" date="2023-04" db="EMBL/GenBank/DDBJ databases">
        <title>Candida boidinii NBRC 10035.</title>
        <authorList>
            <person name="Ichikawa N."/>
            <person name="Sato H."/>
            <person name="Tonouchi N."/>
        </authorList>
    </citation>
    <scope>NUCLEOTIDE SEQUENCE</scope>
    <source>
        <strain evidence="4">NBRC 10035</strain>
    </source>
</reference>
<name>A0A9W6T7Q1_CANBO</name>